<keyword evidence="3" id="KW-1185">Reference proteome</keyword>
<dbReference type="InterPro" id="IPR006056">
    <property type="entry name" value="RidA"/>
</dbReference>
<dbReference type="InterPro" id="IPR035959">
    <property type="entry name" value="RutC-like_sf"/>
</dbReference>
<evidence type="ECO:0000256" key="1">
    <source>
        <dbReference type="ARBA" id="ARBA00010552"/>
    </source>
</evidence>
<dbReference type="SUPFAM" id="SSF55298">
    <property type="entry name" value="YjgF-like"/>
    <property type="match status" value="1"/>
</dbReference>
<dbReference type="OrthoDB" id="9803101at2"/>
<dbReference type="Pfam" id="PF01042">
    <property type="entry name" value="Ribonuc_L-PSP"/>
    <property type="match status" value="1"/>
</dbReference>
<dbReference type="PANTHER" id="PTHR11803">
    <property type="entry name" value="2-IMINOBUTANOATE/2-IMINOPROPANOATE DEAMINASE RIDA"/>
    <property type="match status" value="1"/>
</dbReference>
<dbReference type="RefSeq" id="WP_059032676.1">
    <property type="nucleotide sequence ID" value="NZ_DF977001.1"/>
</dbReference>
<dbReference type="EMBL" id="DF977001">
    <property type="protein sequence ID" value="GAQ25278.1"/>
    <property type="molecule type" value="Genomic_DNA"/>
</dbReference>
<accession>A0A0U9HET3</accession>
<dbReference type="FunFam" id="3.30.1330.40:FF:000001">
    <property type="entry name" value="L-PSP family endoribonuclease"/>
    <property type="match status" value="1"/>
</dbReference>
<reference evidence="2" key="1">
    <citation type="journal article" date="2016" name="Genome Announc.">
        <title>Draft Genome Sequence of the Syntrophic Lactate-Degrading Bacterium Tepidanaerobacter syntrophicus JLT.</title>
        <authorList>
            <person name="Matsuura N."/>
            <person name="Ohashi A."/>
            <person name="Tourlousse D.M."/>
            <person name="Sekiguchi Y."/>
        </authorList>
    </citation>
    <scope>NUCLEOTIDE SEQUENCE [LARGE SCALE GENOMIC DNA]</scope>
    <source>
        <strain evidence="2">JL</strain>
    </source>
</reference>
<dbReference type="AlphaFoldDB" id="A0A0U9HET3"/>
<evidence type="ECO:0000313" key="2">
    <source>
        <dbReference type="EMBL" id="GAQ25278.1"/>
    </source>
</evidence>
<dbReference type="PANTHER" id="PTHR11803:SF39">
    <property type="entry name" value="2-IMINOBUTANOATE_2-IMINOPROPANOATE DEAMINASE"/>
    <property type="match status" value="1"/>
</dbReference>
<comment type="similarity">
    <text evidence="1">Belongs to the RutC family.</text>
</comment>
<sequence>MEKIKICTEKAGKPGGWYSQGFKVGKMIYTAGITAIDPKTQMLVSPNDITGQTKQVLTNMKAILEAAGSDMNHVVKTLVFISDINDFQKFNEVYKEFFPIDPPARSTVQIGRFKDEIVIEIEAIATVID</sequence>
<dbReference type="STRING" id="224999.GCA_001485475_01293"/>
<dbReference type="GO" id="GO:0005829">
    <property type="term" value="C:cytosol"/>
    <property type="evidence" value="ECO:0007669"/>
    <property type="project" value="TreeGrafter"/>
</dbReference>
<dbReference type="Gene3D" id="3.30.1330.40">
    <property type="entry name" value="RutC-like"/>
    <property type="match status" value="1"/>
</dbReference>
<dbReference type="InterPro" id="IPR006175">
    <property type="entry name" value="YjgF/YER057c/UK114"/>
</dbReference>
<name>A0A0U9HET3_9FIRM</name>
<dbReference type="Proteomes" id="UP000062160">
    <property type="component" value="Unassembled WGS sequence"/>
</dbReference>
<dbReference type="CDD" id="cd00448">
    <property type="entry name" value="YjgF_YER057c_UK114_family"/>
    <property type="match status" value="1"/>
</dbReference>
<protein>
    <submittedName>
        <fullName evidence="2">2-iminobutanoate/2-iminopropanoate deaminase</fullName>
    </submittedName>
</protein>
<dbReference type="GO" id="GO:0019239">
    <property type="term" value="F:deaminase activity"/>
    <property type="evidence" value="ECO:0007669"/>
    <property type="project" value="TreeGrafter"/>
</dbReference>
<dbReference type="NCBIfam" id="TIGR00004">
    <property type="entry name" value="Rid family detoxifying hydrolase"/>
    <property type="match status" value="1"/>
</dbReference>
<evidence type="ECO:0000313" key="3">
    <source>
        <dbReference type="Proteomes" id="UP000062160"/>
    </source>
</evidence>
<gene>
    <name evidence="2" type="ORF">TSYNT_7297</name>
</gene>
<organism evidence="2">
    <name type="scientific">Tepidanaerobacter syntrophicus</name>
    <dbReference type="NCBI Taxonomy" id="224999"/>
    <lineage>
        <taxon>Bacteria</taxon>
        <taxon>Bacillati</taxon>
        <taxon>Bacillota</taxon>
        <taxon>Clostridia</taxon>
        <taxon>Thermosediminibacterales</taxon>
        <taxon>Tepidanaerobacteraceae</taxon>
        <taxon>Tepidanaerobacter</taxon>
    </lineage>
</organism>
<proteinExistence type="inferred from homology"/>